<feature type="domain" description="PurM-like N-terminal" evidence="3">
    <location>
        <begin position="28"/>
        <end position="138"/>
    </location>
</feature>
<feature type="binding site" evidence="2">
    <location>
        <begin position="121"/>
        <end position="122"/>
    </location>
    <ligand>
        <name>ATP</name>
        <dbReference type="ChEBI" id="CHEBI:30616"/>
    </ligand>
</feature>
<dbReference type="OrthoDB" id="9802811at2"/>
<dbReference type="GO" id="GO:0009229">
    <property type="term" value="P:thiamine diphosphate biosynthetic process"/>
    <property type="evidence" value="ECO:0007669"/>
    <property type="project" value="UniProtKB-UniRule"/>
</dbReference>
<feature type="binding site" evidence="2">
    <location>
        <position position="54"/>
    </location>
    <ligand>
        <name>substrate</name>
    </ligand>
</feature>
<dbReference type="SUPFAM" id="SSF56042">
    <property type="entry name" value="PurM C-terminal domain-like"/>
    <property type="match status" value="1"/>
</dbReference>
<comment type="function">
    <text evidence="2">Catalyzes the ATP-dependent phosphorylation of thiamine-monophosphate (TMP) to form thiamine-pyrophosphate (TPP), the active form of vitamin B1.</text>
</comment>
<dbReference type="EC" id="2.7.4.16" evidence="2"/>
<feature type="binding site" evidence="2">
    <location>
        <position position="146"/>
    </location>
    <ligand>
        <name>ATP</name>
        <dbReference type="ChEBI" id="CHEBI:30616"/>
    </ligand>
</feature>
<comment type="catalytic activity">
    <reaction evidence="2">
        <text>thiamine phosphate + ATP = thiamine diphosphate + ADP</text>
        <dbReference type="Rhea" id="RHEA:15913"/>
        <dbReference type="ChEBI" id="CHEBI:30616"/>
        <dbReference type="ChEBI" id="CHEBI:37575"/>
        <dbReference type="ChEBI" id="CHEBI:58937"/>
        <dbReference type="ChEBI" id="CHEBI:456216"/>
        <dbReference type="EC" id="2.7.4.16"/>
    </reaction>
</comment>
<keyword evidence="6" id="KW-1185">Reference proteome</keyword>
<feature type="binding site" evidence="2">
    <location>
        <position position="46"/>
    </location>
    <ligand>
        <name>Mg(2+)</name>
        <dbReference type="ChEBI" id="CHEBI:18420"/>
        <label>1</label>
    </ligand>
</feature>
<dbReference type="InterPro" id="IPR006283">
    <property type="entry name" value="ThiL-like"/>
</dbReference>
<feature type="binding site" evidence="2">
    <location>
        <position position="30"/>
    </location>
    <ligand>
        <name>Mg(2+)</name>
        <dbReference type="ChEBI" id="CHEBI:18420"/>
        <label>4</label>
    </ligand>
</feature>
<dbReference type="RefSeq" id="WP_053907659.1">
    <property type="nucleotide sequence ID" value="NZ_CAWMUS010000010.1"/>
</dbReference>
<dbReference type="Pfam" id="PF00586">
    <property type="entry name" value="AIRS"/>
    <property type="match status" value="1"/>
</dbReference>
<feature type="binding site" evidence="2">
    <location>
        <position position="215"/>
    </location>
    <ligand>
        <name>Mg(2+)</name>
        <dbReference type="ChEBI" id="CHEBI:18420"/>
        <label>5</label>
    </ligand>
</feature>
<feature type="binding site" evidence="2">
    <location>
        <position position="212"/>
    </location>
    <ligand>
        <name>Mg(2+)</name>
        <dbReference type="ChEBI" id="CHEBI:18420"/>
        <label>3</label>
    </ligand>
</feature>
<feature type="binding site" evidence="2">
    <location>
        <position position="214"/>
    </location>
    <ligand>
        <name>ATP</name>
        <dbReference type="ChEBI" id="CHEBI:30616"/>
    </ligand>
</feature>
<dbReference type="HAMAP" id="MF_02128">
    <property type="entry name" value="TMP_kinase"/>
    <property type="match status" value="1"/>
</dbReference>
<keyword evidence="2" id="KW-0067">ATP-binding</keyword>
<name>A0A0N0ZBR6_9GAMM</name>
<dbReference type="AlphaFoldDB" id="A0A0N0ZBR6"/>
<dbReference type="SUPFAM" id="SSF55326">
    <property type="entry name" value="PurM N-terminal domain-like"/>
    <property type="match status" value="1"/>
</dbReference>
<dbReference type="GO" id="GO:0009030">
    <property type="term" value="F:thiamine-phosphate kinase activity"/>
    <property type="evidence" value="ECO:0007669"/>
    <property type="project" value="UniProtKB-UniRule"/>
</dbReference>
<evidence type="ECO:0000256" key="2">
    <source>
        <dbReference type="HAMAP-Rule" id="MF_02128"/>
    </source>
</evidence>
<evidence type="ECO:0000256" key="1">
    <source>
        <dbReference type="ARBA" id="ARBA00022977"/>
    </source>
</evidence>
<dbReference type="InterPro" id="IPR016188">
    <property type="entry name" value="PurM-like_N"/>
</dbReference>
<dbReference type="GO" id="GO:0005524">
    <property type="term" value="F:ATP binding"/>
    <property type="evidence" value="ECO:0007669"/>
    <property type="project" value="UniProtKB-UniRule"/>
</dbReference>
<feature type="binding site" evidence="2">
    <location>
        <position position="75"/>
    </location>
    <ligand>
        <name>Mg(2+)</name>
        <dbReference type="ChEBI" id="CHEBI:18420"/>
        <label>2</label>
    </ligand>
</feature>
<dbReference type="InterPro" id="IPR036921">
    <property type="entry name" value="PurM-like_N_sf"/>
</dbReference>
<accession>A0A0N0ZBR6</accession>
<proteinExistence type="inferred from homology"/>
<keyword evidence="2 5" id="KW-0808">Transferase</keyword>
<dbReference type="Pfam" id="PF02769">
    <property type="entry name" value="AIRS_C"/>
    <property type="match status" value="1"/>
</dbReference>
<feature type="binding site" evidence="2">
    <location>
        <position position="47"/>
    </location>
    <ligand>
        <name>Mg(2+)</name>
        <dbReference type="ChEBI" id="CHEBI:18420"/>
        <label>2</label>
    </ligand>
</feature>
<dbReference type="InterPro" id="IPR010918">
    <property type="entry name" value="PurM-like_C_dom"/>
</dbReference>
<keyword evidence="2" id="KW-0547">Nucleotide-binding</keyword>
<evidence type="ECO:0000313" key="6">
    <source>
        <dbReference type="Proteomes" id="UP000053226"/>
    </source>
</evidence>
<reference evidence="5 6" key="1">
    <citation type="submission" date="2015-07" db="EMBL/GenBank/DDBJ databases">
        <title>ATOL: Assembling a taxonomically balanced genome-scale reconstruction of the evolutionary history of the Enterobacteriaceae.</title>
        <authorList>
            <person name="Plunkett G.III."/>
            <person name="Neeno-Eckwall E.C."/>
            <person name="Glasner J.D."/>
            <person name="Perna N.T."/>
        </authorList>
    </citation>
    <scope>NUCLEOTIDE SEQUENCE [LARGE SCALE GENOMIC DNA]</scope>
    <source>
        <strain evidence="5 6">ATCC 35017</strain>
    </source>
</reference>
<dbReference type="InterPro" id="IPR036676">
    <property type="entry name" value="PurM-like_C_sf"/>
</dbReference>
<feature type="domain" description="PurM-like C-terminal" evidence="4">
    <location>
        <begin position="151"/>
        <end position="255"/>
    </location>
</feature>
<dbReference type="PIRSF" id="PIRSF005303">
    <property type="entry name" value="Thiam_monoph_kin"/>
    <property type="match status" value="1"/>
</dbReference>
<dbReference type="EMBL" id="LGAA01000010">
    <property type="protein sequence ID" value="KPD03494.1"/>
    <property type="molecule type" value="Genomic_DNA"/>
</dbReference>
<comment type="miscellaneous">
    <text evidence="2">Reaction mechanism of ThiL seems to utilize a direct, inline transfer of the gamma-phosphate of ATP to TMP rather than a phosphorylated enzyme intermediate.</text>
</comment>
<feature type="binding site" evidence="2">
    <location>
        <position position="324"/>
    </location>
    <ligand>
        <name>substrate</name>
    </ligand>
</feature>
<feature type="binding site" evidence="2">
    <location>
        <position position="47"/>
    </location>
    <ligand>
        <name>Mg(2+)</name>
        <dbReference type="ChEBI" id="CHEBI:18420"/>
        <label>1</label>
    </ligand>
</feature>
<dbReference type="PANTHER" id="PTHR30270:SF0">
    <property type="entry name" value="THIAMINE-MONOPHOSPHATE KINASE"/>
    <property type="match status" value="1"/>
</dbReference>
<sequence>MSYGEFDLIARYFNRQTINRHDVNIGIGDDCALMTIPEKQQLAVSTDTLVSGIHFLSDISPADLAYKSLAVNISDLAAMGADPAWVSLALTLPSVDTAWLSQFSDSLFEQLNYYGIQLIGGDTTRGPMSLTYTIHGLVPTGKALTRSGARIGDWIYVTGTLGDSAAGLAILQQRLQVDDLSQREWLVQRHLRPQPRVLQGQALRNLASSAIDISDGLISDLAHILKISGTGARINLDKLPLSSALTQCYLDQSCTEEQAHIWSLSGGEDYELCFTVPEINRGALEMALAHTGSGFTCIGQIRPESEGVRYFKGEQEISVSLQGFDHFNLEGTHE</sequence>
<comment type="caution">
    <text evidence="2">Lacks conserved residue(s) required for the propagation of feature annotation.</text>
</comment>
<dbReference type="GO" id="GO:0009228">
    <property type="term" value="P:thiamine biosynthetic process"/>
    <property type="evidence" value="ECO:0007669"/>
    <property type="project" value="UniProtKB-KW"/>
</dbReference>
<dbReference type="NCBIfam" id="NF004350">
    <property type="entry name" value="PRK05731.1-1"/>
    <property type="match status" value="1"/>
</dbReference>
<gene>
    <name evidence="2" type="primary">thiL</name>
    <name evidence="5" type="ORF">M992_1085</name>
</gene>
<keyword evidence="2" id="KW-0479">Metal-binding</keyword>
<keyword evidence="1 2" id="KW-0784">Thiamine biosynthesis</keyword>
<dbReference type="Gene3D" id="3.90.650.10">
    <property type="entry name" value="PurM-like C-terminal domain"/>
    <property type="match status" value="1"/>
</dbReference>
<comment type="pathway">
    <text evidence="2">Cofactor biosynthesis; thiamine diphosphate biosynthesis; thiamine diphosphate from thiamine phosphate: step 1/1.</text>
</comment>
<dbReference type="Proteomes" id="UP000053226">
    <property type="component" value="Unassembled WGS sequence"/>
</dbReference>
<feature type="binding site" evidence="2">
    <location>
        <position position="75"/>
    </location>
    <ligand>
        <name>Mg(2+)</name>
        <dbReference type="ChEBI" id="CHEBI:18420"/>
        <label>3</label>
    </ligand>
</feature>
<feature type="binding site" evidence="2">
    <location>
        <position position="45"/>
    </location>
    <ligand>
        <name>Mg(2+)</name>
        <dbReference type="ChEBI" id="CHEBI:18420"/>
        <label>4</label>
    </ligand>
</feature>
<protein>
    <recommendedName>
        <fullName evidence="2">Thiamine-monophosphate kinase</fullName>
        <shortName evidence="2">TMP kinase</shortName>
        <shortName evidence="2">Thiamine-phosphate kinase</shortName>
        <ecNumber evidence="2">2.7.4.16</ecNumber>
    </recommendedName>
</protein>
<dbReference type="PANTHER" id="PTHR30270">
    <property type="entry name" value="THIAMINE-MONOPHOSPHATE KINASE"/>
    <property type="match status" value="1"/>
</dbReference>
<organism evidence="5 6">
    <name type="scientific">Moellerella wisconsensis ATCC 35017</name>
    <dbReference type="NCBI Taxonomy" id="1354267"/>
    <lineage>
        <taxon>Bacteria</taxon>
        <taxon>Pseudomonadati</taxon>
        <taxon>Pseudomonadota</taxon>
        <taxon>Gammaproteobacteria</taxon>
        <taxon>Enterobacterales</taxon>
        <taxon>Morganellaceae</taxon>
        <taxon>Moellerella</taxon>
    </lineage>
</organism>
<dbReference type="CDD" id="cd02194">
    <property type="entry name" value="ThiL"/>
    <property type="match status" value="1"/>
</dbReference>
<feature type="binding site" evidence="2">
    <location>
        <position position="122"/>
    </location>
    <ligand>
        <name>Mg(2+)</name>
        <dbReference type="ChEBI" id="CHEBI:18420"/>
        <label>1</label>
    </ligand>
</feature>
<feature type="binding site" evidence="2">
    <location>
        <position position="30"/>
    </location>
    <ligand>
        <name>Mg(2+)</name>
        <dbReference type="ChEBI" id="CHEBI:18420"/>
        <label>3</label>
    </ligand>
</feature>
<dbReference type="UniPathway" id="UPA00060">
    <property type="reaction ID" value="UER00142"/>
</dbReference>
<feature type="binding site" evidence="2">
    <location>
        <position position="75"/>
    </location>
    <ligand>
        <name>Mg(2+)</name>
        <dbReference type="ChEBI" id="CHEBI:18420"/>
        <label>4</label>
    </ligand>
</feature>
<keyword evidence="2 5" id="KW-0418">Kinase</keyword>
<dbReference type="GO" id="GO:0000287">
    <property type="term" value="F:magnesium ion binding"/>
    <property type="evidence" value="ECO:0007669"/>
    <property type="project" value="UniProtKB-UniRule"/>
</dbReference>
<comment type="similarity">
    <text evidence="2">Belongs to the thiamine-monophosphate kinase family.</text>
</comment>
<evidence type="ECO:0000313" key="5">
    <source>
        <dbReference type="EMBL" id="KPD03494.1"/>
    </source>
</evidence>
<dbReference type="NCBIfam" id="TIGR01379">
    <property type="entry name" value="thiL"/>
    <property type="match status" value="1"/>
</dbReference>
<evidence type="ECO:0000259" key="3">
    <source>
        <dbReference type="Pfam" id="PF00586"/>
    </source>
</evidence>
<dbReference type="Gene3D" id="3.30.1330.10">
    <property type="entry name" value="PurM-like, N-terminal domain"/>
    <property type="match status" value="1"/>
</dbReference>
<keyword evidence="2" id="KW-0460">Magnesium</keyword>
<comment type="caution">
    <text evidence="5">The sequence shown here is derived from an EMBL/GenBank/DDBJ whole genome shotgun (WGS) entry which is preliminary data.</text>
</comment>
<evidence type="ECO:0000259" key="4">
    <source>
        <dbReference type="Pfam" id="PF02769"/>
    </source>
</evidence>
<feature type="binding site" evidence="2">
    <location>
        <position position="268"/>
    </location>
    <ligand>
        <name>substrate</name>
    </ligand>
</feature>